<dbReference type="EMBL" id="LAZR01015771">
    <property type="protein sequence ID" value="KKM07442.1"/>
    <property type="molecule type" value="Genomic_DNA"/>
</dbReference>
<evidence type="ECO:0000256" key="1">
    <source>
        <dbReference type="SAM" id="Coils"/>
    </source>
</evidence>
<organism evidence="2">
    <name type="scientific">marine sediment metagenome</name>
    <dbReference type="NCBI Taxonomy" id="412755"/>
    <lineage>
        <taxon>unclassified sequences</taxon>
        <taxon>metagenomes</taxon>
        <taxon>ecological metagenomes</taxon>
    </lineage>
</organism>
<name>A0A0F9HWF2_9ZZZZ</name>
<keyword evidence="1" id="KW-0175">Coiled coil</keyword>
<feature type="coiled-coil region" evidence="1">
    <location>
        <begin position="6"/>
        <end position="41"/>
    </location>
</feature>
<dbReference type="AlphaFoldDB" id="A0A0F9HWF2"/>
<gene>
    <name evidence="2" type="ORF">LCGC14_1733880</name>
</gene>
<protein>
    <submittedName>
        <fullName evidence="2">Uncharacterized protein</fullName>
    </submittedName>
</protein>
<proteinExistence type="predicted"/>
<sequence>MADCPLIKENEDLKTENQRLRDKLQETIDEVRERLTDEKTDT</sequence>
<accession>A0A0F9HWF2</accession>
<comment type="caution">
    <text evidence="2">The sequence shown here is derived from an EMBL/GenBank/DDBJ whole genome shotgun (WGS) entry which is preliminary data.</text>
</comment>
<evidence type="ECO:0000313" key="2">
    <source>
        <dbReference type="EMBL" id="KKM07442.1"/>
    </source>
</evidence>
<reference evidence="2" key="1">
    <citation type="journal article" date="2015" name="Nature">
        <title>Complex archaea that bridge the gap between prokaryotes and eukaryotes.</title>
        <authorList>
            <person name="Spang A."/>
            <person name="Saw J.H."/>
            <person name="Jorgensen S.L."/>
            <person name="Zaremba-Niedzwiedzka K."/>
            <person name="Martijn J."/>
            <person name="Lind A.E."/>
            <person name="van Eijk R."/>
            <person name="Schleper C."/>
            <person name="Guy L."/>
            <person name="Ettema T.J."/>
        </authorList>
    </citation>
    <scope>NUCLEOTIDE SEQUENCE</scope>
</reference>